<dbReference type="EMBL" id="RBSQ01000667">
    <property type="protein sequence ID" value="RMS54308.1"/>
    <property type="molecule type" value="Genomic_DNA"/>
</dbReference>
<dbReference type="Gene3D" id="2.30.140.50">
    <property type="entry name" value="Protein of unknown function DUF2790"/>
    <property type="match status" value="1"/>
</dbReference>
<sequence>MKLASVVSAVITSLAPMAFAQDVDKDPGRGLPVEEYHYGMQLDVKNVLHRTDNSTRTGVVPVTVVYEDHSGELHKIRFLEWGGSTSNG</sequence>
<dbReference type="Proteomes" id="UP000433532">
    <property type="component" value="Unassembled WGS sequence"/>
</dbReference>
<reference evidence="6 11" key="5">
    <citation type="submission" date="2018-08" db="EMBL/GenBank/DDBJ databases">
        <title>Recombination of ecologically and evolutionarily significant loci maintains genetic cohesion in the Pseudomonas syringae species complex.</title>
        <authorList>
            <person name="Dillon M."/>
            <person name="Thakur S."/>
            <person name="Almeida R.N.D."/>
            <person name="Weir B.S."/>
            <person name="Guttman D.S."/>
        </authorList>
    </citation>
    <scope>NUCLEOTIDE SEQUENCE [LARGE SCALE GENOMIC DNA]</scope>
    <source>
        <strain evidence="6 11">ICMP 7846</strain>
    </source>
</reference>
<evidence type="ECO:0000313" key="11">
    <source>
        <dbReference type="Proteomes" id="UP000270834"/>
    </source>
</evidence>
<reference evidence="9" key="1">
    <citation type="submission" date="2015-06" db="EMBL/GenBank/DDBJ databases">
        <authorList>
            <person name="Radhakrishnan Rajesh"/>
            <person name="Underwood Anthony"/>
            <person name="Al-Shahib Ali"/>
        </authorList>
    </citation>
    <scope>NUCLEOTIDE SEQUENCE [LARGE SCALE GENOMIC DNA]</scope>
    <source>
        <strain evidence="9">P19_London_7_VIM_2_05_10</strain>
    </source>
</reference>
<dbReference type="EMBL" id="CP136986">
    <property type="protein sequence ID" value="WOS79902.1"/>
    <property type="molecule type" value="Genomic_DNA"/>
</dbReference>
<feature type="signal peptide" evidence="1">
    <location>
        <begin position="1"/>
        <end position="20"/>
    </location>
</feature>
<reference evidence="7 12" key="4">
    <citation type="submission" date="2017-08" db="EMBL/GenBank/DDBJ databases">
        <authorList>
            <person name="Feschi L."/>
            <person name="Jeukens J."/>
            <person name="Emond-Rheault J.-G."/>
            <person name="Kukavica-Ibrulj I."/>
            <person name="Boyle B."/>
            <person name="Levesque R.C."/>
        </authorList>
    </citation>
    <scope>NUCLEOTIDE SEQUENCE [LARGE SCALE GENOMIC DNA]</scope>
    <source>
        <strain evidence="7 12">PA-W36</strain>
    </source>
</reference>
<dbReference type="RefSeq" id="WP_003091540.1">
    <property type="nucleotide sequence ID" value="NZ_AP014622.1"/>
</dbReference>
<evidence type="ECO:0000313" key="3">
    <source>
        <dbReference type="EMBL" id="MUI37648.1"/>
    </source>
</evidence>
<reference evidence="5 10" key="3">
    <citation type="submission" date="2017-05" db="EMBL/GenBank/DDBJ databases">
        <authorList>
            <person name="Song R."/>
            <person name="Chenine A.L."/>
            <person name="Ruprecht R.M."/>
        </authorList>
    </citation>
    <scope>NUCLEOTIDE SEQUENCE [LARGE SCALE GENOMIC DNA]</scope>
    <source>
        <strain evidence="5 10">S567_C10_BS</strain>
    </source>
</reference>
<evidence type="ECO:0000256" key="1">
    <source>
        <dbReference type="SAM" id="SignalP"/>
    </source>
</evidence>
<evidence type="ECO:0000313" key="4">
    <source>
        <dbReference type="EMBL" id="MZZ11405.1"/>
    </source>
</evidence>
<dbReference type="Proteomes" id="UP000194857">
    <property type="component" value="Unassembled WGS sequence"/>
</dbReference>
<reference evidence="2" key="2">
    <citation type="submission" date="2015-06" db="EMBL/GenBank/DDBJ databases">
        <authorList>
            <person name="Radhakrishnan R."/>
            <person name="Underwood A."/>
            <person name="Al-Shahib A."/>
        </authorList>
    </citation>
    <scope>NUCLEOTIDE SEQUENCE</scope>
    <source>
        <strain evidence="2">P19_London_7_VIM_2_05_10</strain>
    </source>
</reference>
<evidence type="ECO:0000313" key="7">
    <source>
        <dbReference type="EMBL" id="RPM05658.1"/>
    </source>
</evidence>
<accession>A0A1S1C7X0</accession>
<reference evidence="8" key="10">
    <citation type="submission" date="2023-10" db="EMBL/GenBank/DDBJ databases">
        <title>Pathogen: clinical or host-associated sample.</title>
        <authorList>
            <person name="Hergert J."/>
            <person name="Casey R."/>
            <person name="Wagner J."/>
            <person name="Young E.L."/>
            <person name="Oakeson K.F."/>
        </authorList>
    </citation>
    <scope>NUCLEOTIDE SEQUENCE</scope>
    <source>
        <strain evidence="8">2021CK-01020</strain>
    </source>
</reference>
<proteinExistence type="predicted"/>
<dbReference type="OMA" id="PTEEYHY"/>
<dbReference type="SMR" id="A0A071KUP4"/>
<dbReference type="EMBL" id="WOAD01000021">
    <property type="protein sequence ID" value="MUI37648.1"/>
    <property type="molecule type" value="Genomic_DNA"/>
</dbReference>
<dbReference type="InterPro" id="IPR021245">
    <property type="entry name" value="DUF2790"/>
</dbReference>
<feature type="chain" id="PRO_5015027753" evidence="1">
    <location>
        <begin position="21"/>
        <end position="88"/>
    </location>
</feature>
<dbReference type="EMBL" id="CVVU01000239">
    <property type="protein sequence ID" value="CRP73759.1"/>
    <property type="molecule type" value="Genomic_DNA"/>
</dbReference>
<reference evidence="7 12" key="6">
    <citation type="submission" date="2019-01" db="EMBL/GenBank/DDBJ databases">
        <title>The Pseudomonas aeruginosa pan-genome provides new insights on its population structure, horizontal gene transfer and pathogenicity.</title>
        <authorList>
            <person name="Freschi L."/>
            <person name="Vincent A.T."/>
            <person name="Jeukens J."/>
            <person name="Emond-Rheault J.-G."/>
            <person name="Kukavica-Ibrulj I."/>
            <person name="Dupont M.-J."/>
            <person name="Charette S.J."/>
            <person name="Boyle B."/>
            <person name="Levesque R.C."/>
        </authorList>
    </citation>
    <scope>NUCLEOTIDE SEQUENCE [LARGE SCALE GENOMIC DNA]</scope>
    <source>
        <strain evidence="7 12">PA-W36</strain>
    </source>
</reference>
<gene>
    <name evidence="6" type="ORF">ALP65_02876</name>
    <name evidence="5" type="ORF">CAZ10_22555</name>
    <name evidence="3" type="ORF">GNQ48_21800</name>
    <name evidence="4" type="ORF">GUL26_04010</name>
    <name evidence="7" type="ORF">IPC1295_29090</name>
    <name evidence="8" type="ORF">L4V69_12315</name>
    <name evidence="2" type="ORF">PAERUG_P19_London_7_VIM_2_05_10_05397</name>
</gene>
<dbReference type="Pfam" id="PF10976">
    <property type="entry name" value="DUF2790"/>
    <property type="match status" value="1"/>
</dbReference>
<dbReference type="EMBL" id="NSNE01000024">
    <property type="protein sequence ID" value="RPM05658.1"/>
    <property type="molecule type" value="Genomic_DNA"/>
</dbReference>
<dbReference type="Proteomes" id="UP000045039">
    <property type="component" value="Unassembled WGS sequence"/>
</dbReference>
<dbReference type="Proteomes" id="UP000284767">
    <property type="component" value="Unassembled WGS sequence"/>
</dbReference>
<evidence type="ECO:0000313" key="2">
    <source>
        <dbReference type="EMBL" id="CRP73759.1"/>
    </source>
</evidence>
<evidence type="ECO:0000313" key="12">
    <source>
        <dbReference type="Proteomes" id="UP000284767"/>
    </source>
</evidence>
<protein>
    <submittedName>
        <fullName evidence="3">DUF2790 domain-containing protein</fullName>
    </submittedName>
</protein>
<reference evidence="4" key="8">
    <citation type="submission" date="2020-01" db="EMBL/GenBank/DDBJ databases">
        <title>Bacteria Cultured from War Wounds Associated with the Conflict in Eastern Ukraine.</title>
        <authorList>
            <person name="Snesrud E."/>
            <person name="Galac M.R."/>
            <person name="Mc Gann P."/>
            <person name="Valentine K."/>
            <person name="Viacheslav K."/>
        </authorList>
    </citation>
    <scope>NUCLEOTIDE SEQUENCE</scope>
    <source>
        <strain evidence="4">VNMU148</strain>
    </source>
</reference>
<evidence type="ECO:0000313" key="10">
    <source>
        <dbReference type="Proteomes" id="UP000194857"/>
    </source>
</evidence>
<dbReference type="Proteomes" id="UP000270834">
    <property type="component" value="Unassembled WGS sequence"/>
</dbReference>
<name>A0A071KUP4_PSEAI</name>
<dbReference type="KEGG" id="paeb:NCGM1900_3063"/>
<evidence type="ECO:0000313" key="13">
    <source>
        <dbReference type="Proteomes" id="UP000433532"/>
    </source>
</evidence>
<evidence type="ECO:0000313" key="5">
    <source>
        <dbReference type="EMBL" id="OTI58990.1"/>
    </source>
</evidence>
<dbReference type="Proteomes" id="UP001297540">
    <property type="component" value="Chromosome"/>
</dbReference>
<evidence type="ECO:0000313" key="9">
    <source>
        <dbReference type="Proteomes" id="UP000045039"/>
    </source>
</evidence>
<keyword evidence="1" id="KW-0732">Signal</keyword>
<reference evidence="8" key="9">
    <citation type="submission" date="2023-06" db="EMBL/GenBank/DDBJ databases">
        <authorList>
            <consortium name="Clinical and Environmental Microbiology Branch: Whole genome sequencing antimicrobial resistance pathogens in the healthcare setting"/>
        </authorList>
    </citation>
    <scope>NUCLEOTIDE SEQUENCE</scope>
    <source>
        <strain evidence="8">2021CK-01020</strain>
    </source>
</reference>
<organism evidence="6 11">
    <name type="scientific">Pseudomonas aeruginosa</name>
    <dbReference type="NCBI Taxonomy" id="287"/>
    <lineage>
        <taxon>Bacteria</taxon>
        <taxon>Pseudomonadati</taxon>
        <taxon>Pseudomonadota</taxon>
        <taxon>Gammaproteobacteria</taxon>
        <taxon>Pseudomonadales</taxon>
        <taxon>Pseudomonadaceae</taxon>
        <taxon>Pseudomonas</taxon>
    </lineage>
</organism>
<dbReference type="EMBL" id="NFFZ01000012">
    <property type="protein sequence ID" value="OTI58990.1"/>
    <property type="molecule type" value="Genomic_DNA"/>
</dbReference>
<accession>A0A071KUP4</accession>
<reference evidence="3 13" key="7">
    <citation type="submission" date="2019-11" db="EMBL/GenBank/DDBJ databases">
        <title>Genomes of ocular Pseudomonas aeruginosa isolates.</title>
        <authorList>
            <person name="Khan M."/>
            <person name="Rice S.A."/>
            <person name="Willcox M.D.P."/>
            <person name="Stapleton F."/>
        </authorList>
    </citation>
    <scope>NUCLEOTIDE SEQUENCE [LARGE SCALE GENOMIC DNA]</scope>
    <source>
        <strain evidence="3 13">PA221</strain>
    </source>
</reference>
<evidence type="ECO:0000313" key="8">
    <source>
        <dbReference type="EMBL" id="WOS79902.1"/>
    </source>
</evidence>
<dbReference type="EMBL" id="WXZT01000001">
    <property type="protein sequence ID" value="MZZ11405.1"/>
    <property type="molecule type" value="Genomic_DNA"/>
</dbReference>
<evidence type="ECO:0000313" key="6">
    <source>
        <dbReference type="EMBL" id="RMS54308.1"/>
    </source>
</evidence>
<dbReference type="AlphaFoldDB" id="A0A071KUP4"/>
<dbReference type="eggNOG" id="ENOG50316V8">
    <property type="taxonomic scope" value="Bacteria"/>
</dbReference>
<dbReference type="Proteomes" id="UP000644192">
    <property type="component" value="Unassembled WGS sequence"/>
</dbReference>